<reference evidence="2 3" key="1">
    <citation type="submission" date="2018-12" db="EMBL/GenBank/DDBJ databases">
        <title>Complete genome sequence of Haloplanus rallus MBLA0036.</title>
        <authorList>
            <person name="Nam Y.-d."/>
            <person name="Kang J."/>
            <person name="Chung W.-H."/>
            <person name="Park Y.S."/>
        </authorList>
    </citation>
    <scope>NUCLEOTIDE SEQUENCE [LARGE SCALE GENOMIC DNA]</scope>
    <source>
        <strain evidence="2 3">MBLA0036</strain>
    </source>
</reference>
<protein>
    <submittedName>
        <fullName evidence="2">Uncharacterized protein</fullName>
    </submittedName>
</protein>
<dbReference type="AlphaFoldDB" id="A0A6B9F9C6"/>
<evidence type="ECO:0000313" key="2">
    <source>
        <dbReference type="EMBL" id="QGX95004.1"/>
    </source>
</evidence>
<organism evidence="2 3">
    <name type="scientific">Haloplanus rallus</name>
    <dbReference type="NCBI Taxonomy" id="1816183"/>
    <lineage>
        <taxon>Archaea</taxon>
        <taxon>Methanobacteriati</taxon>
        <taxon>Methanobacteriota</taxon>
        <taxon>Stenosarchaea group</taxon>
        <taxon>Halobacteria</taxon>
        <taxon>Halobacteriales</taxon>
        <taxon>Haloferacaceae</taxon>
        <taxon>Haloplanus</taxon>
    </lineage>
</organism>
<dbReference type="OrthoDB" id="287565at2157"/>
<name>A0A6B9F9C6_9EURY</name>
<keyword evidence="3" id="KW-1185">Reference proteome</keyword>
<accession>A0A6B9F9C6</accession>
<evidence type="ECO:0000256" key="1">
    <source>
        <dbReference type="SAM" id="MobiDB-lite"/>
    </source>
</evidence>
<dbReference type="KEGG" id="hra:EI982_09475"/>
<proteinExistence type="predicted"/>
<sequence>MPSEEFSQAVRGSSAEPISTNATGTMETDNYEFGGAYSYDGGGYPYELNPEEVIQELWVTRTADIVARITTTGGDTFDLELAGATIVADKWEIDKVEFRDPKGVGAAIAGGWAGE</sequence>
<dbReference type="EMBL" id="CP034345">
    <property type="protein sequence ID" value="QGX95004.1"/>
    <property type="molecule type" value="Genomic_DNA"/>
</dbReference>
<evidence type="ECO:0000313" key="3">
    <source>
        <dbReference type="Proteomes" id="UP000428325"/>
    </source>
</evidence>
<dbReference type="GeneID" id="43369766"/>
<feature type="compositionally biased region" description="Polar residues" evidence="1">
    <location>
        <begin position="16"/>
        <end position="28"/>
    </location>
</feature>
<feature type="region of interest" description="Disordered" evidence="1">
    <location>
        <begin position="1"/>
        <end position="30"/>
    </location>
</feature>
<gene>
    <name evidence="2" type="ORF">EI982_09475</name>
</gene>
<dbReference type="Proteomes" id="UP000428325">
    <property type="component" value="Chromosome"/>
</dbReference>
<dbReference type="RefSeq" id="WP_157689460.1">
    <property type="nucleotide sequence ID" value="NZ_CP034345.1"/>
</dbReference>